<sequence length="37" mass="4272">MSVMRMCMQRVTAPGDFLRRQLTARNRLALPLPITAR</sequence>
<reference evidence="1 2" key="1">
    <citation type="journal article" date="2013" name="Mar. Genomics">
        <title>Expression of sulfatases in Rhodopirellula baltica and the diversity of sulfatases in the genus Rhodopirellula.</title>
        <authorList>
            <person name="Wegner C.E."/>
            <person name="Richter-Heitmann T."/>
            <person name="Klindworth A."/>
            <person name="Klockow C."/>
            <person name="Richter M."/>
            <person name="Achstetter T."/>
            <person name="Glockner F.O."/>
            <person name="Harder J."/>
        </authorList>
    </citation>
    <scope>NUCLEOTIDE SEQUENCE [LARGE SCALE GENOMIC DNA]</scope>
    <source>
        <strain evidence="1 2">WH47</strain>
    </source>
</reference>
<accession>F2AKB3</accession>
<name>F2AKB3_RHOBT</name>
<gene>
    <name evidence="1" type="ORF">RBWH47_02232</name>
</gene>
<comment type="caution">
    <text evidence="1">The sequence shown here is derived from an EMBL/GenBank/DDBJ whole genome shotgun (WGS) entry which is preliminary data.</text>
</comment>
<proteinExistence type="predicted"/>
<dbReference type="AlphaFoldDB" id="F2AKB3"/>
<dbReference type="Proteomes" id="UP000006222">
    <property type="component" value="Unassembled WGS sequence"/>
</dbReference>
<dbReference type="EMBL" id="AFAR01000003">
    <property type="protein sequence ID" value="EGF29890.1"/>
    <property type="molecule type" value="Genomic_DNA"/>
</dbReference>
<protein>
    <submittedName>
        <fullName evidence="1">Uncharacterized protein</fullName>
    </submittedName>
</protein>
<evidence type="ECO:0000313" key="2">
    <source>
        <dbReference type="Proteomes" id="UP000006222"/>
    </source>
</evidence>
<dbReference type="PATRIC" id="fig|991778.3.peg.86"/>
<evidence type="ECO:0000313" key="1">
    <source>
        <dbReference type="EMBL" id="EGF29890.1"/>
    </source>
</evidence>
<organism evidence="1 2">
    <name type="scientific">Rhodopirellula baltica WH47</name>
    <dbReference type="NCBI Taxonomy" id="991778"/>
    <lineage>
        <taxon>Bacteria</taxon>
        <taxon>Pseudomonadati</taxon>
        <taxon>Planctomycetota</taxon>
        <taxon>Planctomycetia</taxon>
        <taxon>Pirellulales</taxon>
        <taxon>Pirellulaceae</taxon>
        <taxon>Rhodopirellula</taxon>
    </lineage>
</organism>